<reference evidence="11" key="1">
    <citation type="journal article" date="2019" name="Int. J. Syst. Evol. Microbiol.">
        <title>The Global Catalogue of Microorganisms (GCM) 10K type strain sequencing project: providing services to taxonomists for standard genome sequencing and annotation.</title>
        <authorList>
            <consortium name="The Broad Institute Genomics Platform"/>
            <consortium name="The Broad Institute Genome Sequencing Center for Infectious Disease"/>
            <person name="Wu L."/>
            <person name="Ma J."/>
        </authorList>
    </citation>
    <scope>NUCLEOTIDE SEQUENCE [LARGE SCALE GENOMIC DNA]</scope>
    <source>
        <strain evidence="11">JCM 9687</strain>
    </source>
</reference>
<evidence type="ECO:0000256" key="4">
    <source>
        <dbReference type="ARBA" id="ARBA00022679"/>
    </source>
</evidence>
<dbReference type="InterPro" id="IPR009081">
    <property type="entry name" value="PP-bd_ACP"/>
</dbReference>
<dbReference type="Proteomes" id="UP001500483">
    <property type="component" value="Unassembled WGS sequence"/>
</dbReference>
<keyword evidence="11" id="KW-1185">Reference proteome</keyword>
<dbReference type="EMBL" id="BAAAYK010000038">
    <property type="protein sequence ID" value="GAA3356500.1"/>
    <property type="molecule type" value="Genomic_DNA"/>
</dbReference>
<feature type="domain" description="Ketosynthase family 3 (KS3)" evidence="9">
    <location>
        <begin position="35"/>
        <end position="449"/>
    </location>
</feature>
<proteinExistence type="predicted"/>
<dbReference type="CDD" id="cd08952">
    <property type="entry name" value="KR_1_SDR_x"/>
    <property type="match status" value="2"/>
</dbReference>
<dbReference type="Gene3D" id="6.10.140.1830">
    <property type="match status" value="2"/>
</dbReference>
<dbReference type="Gene3D" id="3.30.70.3290">
    <property type="match status" value="2"/>
</dbReference>
<evidence type="ECO:0000256" key="7">
    <source>
        <dbReference type="ARBA" id="ARBA00023315"/>
    </source>
</evidence>
<dbReference type="InterPro" id="IPR014030">
    <property type="entry name" value="Ketoacyl_synth_N"/>
</dbReference>
<dbReference type="Gene3D" id="3.40.50.720">
    <property type="entry name" value="NAD(P)-binding Rossmann-like Domain"/>
    <property type="match status" value="2"/>
</dbReference>
<dbReference type="NCBIfam" id="NF045894">
    <property type="entry name" value="PKS_plus_SDR"/>
    <property type="match status" value="2"/>
</dbReference>
<dbReference type="Pfam" id="PF00109">
    <property type="entry name" value="ketoacyl-synt"/>
    <property type="match status" value="2"/>
</dbReference>
<evidence type="ECO:0000313" key="11">
    <source>
        <dbReference type="Proteomes" id="UP001500483"/>
    </source>
</evidence>
<evidence type="ECO:0000313" key="10">
    <source>
        <dbReference type="EMBL" id="GAA3356500.1"/>
    </source>
</evidence>
<dbReference type="PROSITE" id="PS50075">
    <property type="entry name" value="CARRIER"/>
    <property type="match status" value="2"/>
</dbReference>
<dbReference type="Pfam" id="PF08659">
    <property type="entry name" value="KR"/>
    <property type="match status" value="2"/>
</dbReference>
<accession>A0ABP6RQ30</accession>
<gene>
    <name evidence="10" type="ORF">GCM10020366_20760</name>
</gene>
<dbReference type="Pfam" id="PF16197">
    <property type="entry name" value="KAsynt_C_assoc"/>
    <property type="match status" value="2"/>
</dbReference>
<dbReference type="Gene3D" id="3.40.47.10">
    <property type="match status" value="2"/>
</dbReference>
<dbReference type="InterPro" id="IPR032821">
    <property type="entry name" value="PKS_assoc"/>
</dbReference>
<dbReference type="InterPro" id="IPR041618">
    <property type="entry name" value="PKS_DE"/>
</dbReference>
<protein>
    <recommendedName>
        <fullName evidence="12">SDR family NAD(P)-dependent oxidoreductase</fullName>
    </recommendedName>
</protein>
<evidence type="ECO:0000256" key="2">
    <source>
        <dbReference type="ARBA" id="ARBA00022450"/>
    </source>
</evidence>
<feature type="domain" description="Ketosynthase family 3 (KS3)" evidence="9">
    <location>
        <begin position="1530"/>
        <end position="1954"/>
    </location>
</feature>
<dbReference type="SMART" id="SM00827">
    <property type="entry name" value="PKS_AT"/>
    <property type="match status" value="2"/>
</dbReference>
<comment type="caution">
    <text evidence="10">The sequence shown here is derived from an EMBL/GenBank/DDBJ whole genome shotgun (WGS) entry which is preliminary data.</text>
</comment>
<dbReference type="InterPro" id="IPR013968">
    <property type="entry name" value="PKS_KR"/>
</dbReference>
<evidence type="ECO:0000259" key="9">
    <source>
        <dbReference type="PROSITE" id="PS52004"/>
    </source>
</evidence>
<dbReference type="RefSeq" id="WP_344925840.1">
    <property type="nucleotide sequence ID" value="NZ_BAAAYK010000038.1"/>
</dbReference>
<dbReference type="Pfam" id="PF08990">
    <property type="entry name" value="Docking"/>
    <property type="match status" value="1"/>
</dbReference>
<sequence length="3081" mass="321679">MQDDQQDKVVDYLRRLTVDLRHARRRIEELEDREREPIAVVGMACRYPGGVRSPEDLWQLVAAGADAVSDFPADRGWDLAALRRDSTTTTGGFLDDAAGFDAEFFGISPREAQAMDPQQRLLLEVCWEAVERAGVVPAALRGTRAGVFVGSYHWGRSQAVAADLGGHTMTGTAASVLSGRLAYALGLEGPALTVDTACSSSLVALHLAARSLRAEESSLAIVGGVTVLSDPSLFVEFSRQGGLSADGRCKAFSADADGTGWAEGAGVLVLQRLADARREGREVLAVLRGSAVNQDGASNGLTAPNGPAQRRVIERALASAGLEPSDVDAVEAHGTGTPLGDPIEAQALLEAYATGRDRPLWLGSLKSNIGHAQAAAGVGGVIKVVQAMRHGVLPRTLHAAEPSPHVDWNSGSLRLLTEQVDWPGTDRPRRAAVSSFGVGGTNAHAVLEQAPPVAAGEPGDAAPESGGTVPWVLSARTERALRAQAERLADHLGSAEPDPVDVGHALLRTRSSFEHRATVLGADRERLLSGLRSLAADTPDPSVVRGVADVGADGGIVFVFPGQGAAWAGMGRALLAESPVFAARIAECEQVFAEFVDWSLVAVLRGADGAPSLERDDVQQPATFAVMVALAELWRSRGVEPDAVVGHSQGEIAAAVVAGALSLRDGAQLVARRGKVIGERLAGTGGLLSVALPRDEVQRRIEGRELSLAAVNGPASVAVSGSEAELDALAAELVAEDVRVRRVPMDYPSHSAHVEPLREELLAGFAGITPLVPRVPFRSTVTGEWCTAADTGPEHWFRNMRGTVLFAPAVDALLADGFRVFLEVGAHPVLTAAVQDLIERHEVPAVATGTLRRDDGGLDRFLTAAAEVFVRGAGVDWSRDLPGGRVVDLPTYAFQHQRFWTGPSRAGDAVDAEFWAAVEQRDARALTASPDVDERALAAVLPALSAWREQRRAASAADAWRYEVAWTPVDDLGGVPPGRWLLVGTGEDDEVADALAGCGVRVERLVLDESHLDRDVLAAGLAGAGGVAGVVSTLAGHEEPGERYPDLPLGLALTVSLVQALGDAGLDAPMWTVTRDAVAAAADDAVANPVQAQVQAVSWTAALEHPLRWGGTVDLPARPGERDASLLAAVLADPRGEDQLAVRDGAVLARRVVRAAAPHPVRSWEPRGTVLITGGTGAIGPGLARWLAERGAARIVLTSRRGPDAEGVPELVAELAELGTEVTVESCDVADRDALAALLDRLAAAGHEIRTAVHAAVTIELGALDELDLDSVQRVVRAKVAGARHLDALLGDDLDAFVLYSSIAGMWGSGSHAAYAAGNAYLAALAQQRRARGLTATSLHWGKWPDSPELAAADRHGARRSGLRILDPATAFTALHRALDEDAAVLALTDVDWAEYHQVFSAARPTTLFDDLPEVRDRADAPAETGGFAERLRALPAEERAALLLDLVRAEASAALGGSGALADHRAFREVGFDSVTTVELRNRLVRATGLALPSTVVFDHPSPAALADHLGTWFDGAGQDRVEVRGPADEPIAIIGTGCRLPGGVTGPDELWRLVRDGVDAIGRAPQDRGWDLAERYDPDPQRAGRTYSLLGGFLDDPAGFDAEFFGISPREAQAMDPQQRLLLETGWEALERAGIDPASLRGTATGTFVGATHQGYSASTFGIDDGTEGQYITGAAASVLSGRLAYLLGLEGPALTVDTACSASLVALHLACRSLRSGESSLALAAGSTVMAGPQDFLGFSRLGALAADGRCKAFAAGADGMSLAEGVGVLVLERLSDARRNGHPVLAVVRGSATNQDGASNGLTAPNGPAQQRVIRAALADAGLEPSEVDAVEAHGTGTALGDPIEAQALLATYGAAERTSPLWLGSLKTNIGHSQATAGIAGVLKVVEAMRHGVLPRTLHAAEPTGHVDWSAGRVRLLTDEVEWNPGRPRRAGVSAFGISGTNAHVVLEQAPAEPAAEQEPPGSRDGIVPWVLSAKSEAALREQAARLAPVAPDADPAELAWSLLTTRARFEHRAVVLGADAGELAAGLDALAAGGAGDAVRGSDVGGPGPVFVYPGQGSQWRGMGRALLATSAVFADAVDECERALAPHVDWSLREVLDGTAAPELAERVDVVQPALFATMIALTELWRAHGCTPSAVIGHSQGEIAAACAAGALSLPDAARVVALRSKALLALAGQGGMVSLAASADRATELLAPWAERVSLAVVNGPSSVVVSGEPGALEELLAECGRREVRARKVNVDYASHGPHVERVRAELAEVLAPITPRPAAIPFYSTVTGQRMDTTGLDAGYWFANLRRTVRMAEATRALLADGRRAFVEISPHPVLAAAVEETIEDACPDPAVVLGTLRRDDGGPRRFLRSLAEAHAHGVEVDWTRTLTGAPARAVPLPTYPFQHRQYWWARRAERGGAPDSAFWELVDRGDPAALSAELGVDGAAVLPALARWRDRSRHRAEAEELRYRIGWTRLPAAERAGTRLVVVPDSADEWTSAVLDALGPDVDVLRTSAADRAELAAELRAATADREFRSVLSLLAAAAADPARAALLQVQAFADAGPAAPLWCATRAAVSVAGEDVRPEQTAAWGLGRVAALELPDRWGGLLDLPEELDEATARLLPGAASGAEDQVALRGGLAHGRRLLRPAPASGDGFRTGGTALITGGTGGVGSFVAKWVVERGAEHVVLAGRRGPDAPGADRLAAELRELGARVTVAACDVADRDALGKLLAEVGELRSVFHAAGVADGDAPVLELTGQRLDALLRAKRDAARHLHELTAGHPLDAFVLFSSGAAAWGSGGQPGYAAANAFLDGLAEHRRAHGLPATAVAWGTWGEAGMAADDATGDRLRRQGVPAMRPDVALGGLDRSIVDGAATAVVSALDWEKFAPGFTAARPSPLLAELPEARAVLDAAPAAADSGGLRDRLRSLPATERAKALLEVVRGEAAATLGHDGAHAVPASRAFKDAGFDSVTAVELRNRLRTATGLPLPAALVFDHPTPSALAAHLAGELFGDVADGPADPDDHLREVLSTIPLGRLRQAGLLDVVLRLAEDDPEPAAAEPAAAADSIDDMDAESLLRLATGTSE</sequence>
<dbReference type="SUPFAM" id="SSF52151">
    <property type="entry name" value="FabD/lysophospholipase-like"/>
    <property type="match status" value="2"/>
</dbReference>
<dbReference type="Gene3D" id="3.40.366.10">
    <property type="entry name" value="Malonyl-Coenzyme A Acyl Carrier Protein, domain 2"/>
    <property type="match status" value="2"/>
</dbReference>
<dbReference type="InterPro" id="IPR001227">
    <property type="entry name" value="Ac_transferase_dom_sf"/>
</dbReference>
<organism evidence="10 11">
    <name type="scientific">Saccharopolyspora gregorii</name>
    <dbReference type="NCBI Taxonomy" id="33914"/>
    <lineage>
        <taxon>Bacteria</taxon>
        <taxon>Bacillati</taxon>
        <taxon>Actinomycetota</taxon>
        <taxon>Actinomycetes</taxon>
        <taxon>Pseudonocardiales</taxon>
        <taxon>Pseudonocardiaceae</taxon>
        <taxon>Saccharopolyspora</taxon>
    </lineage>
</organism>
<dbReference type="PROSITE" id="PS00606">
    <property type="entry name" value="KS3_1"/>
    <property type="match status" value="2"/>
</dbReference>
<dbReference type="InterPro" id="IPR020806">
    <property type="entry name" value="PKS_PP-bd"/>
</dbReference>
<evidence type="ECO:0000256" key="1">
    <source>
        <dbReference type="ARBA" id="ARBA00001957"/>
    </source>
</evidence>
<keyword evidence="4" id="KW-0808">Transferase</keyword>
<dbReference type="Pfam" id="PF00698">
    <property type="entry name" value="Acyl_transf_1"/>
    <property type="match status" value="2"/>
</dbReference>
<feature type="domain" description="Carrier" evidence="8">
    <location>
        <begin position="1439"/>
        <end position="1515"/>
    </location>
</feature>
<evidence type="ECO:0008006" key="12">
    <source>
        <dbReference type="Google" id="ProtNLM"/>
    </source>
</evidence>
<dbReference type="InterPro" id="IPR018201">
    <property type="entry name" value="Ketoacyl_synth_AS"/>
</dbReference>
<dbReference type="PANTHER" id="PTHR43775:SF51">
    <property type="entry name" value="INACTIVE PHENOLPHTHIOCEROL SYNTHESIS POLYKETIDE SYNTHASE TYPE I PKS1-RELATED"/>
    <property type="match status" value="1"/>
</dbReference>
<comment type="cofactor">
    <cofactor evidence="1">
        <name>pantetheine 4'-phosphate</name>
        <dbReference type="ChEBI" id="CHEBI:47942"/>
    </cofactor>
</comment>
<evidence type="ECO:0000259" key="8">
    <source>
        <dbReference type="PROSITE" id="PS50075"/>
    </source>
</evidence>
<dbReference type="PANTHER" id="PTHR43775">
    <property type="entry name" value="FATTY ACID SYNTHASE"/>
    <property type="match status" value="1"/>
</dbReference>
<dbReference type="SUPFAM" id="SSF53901">
    <property type="entry name" value="Thiolase-like"/>
    <property type="match status" value="2"/>
</dbReference>
<dbReference type="SMART" id="SM00822">
    <property type="entry name" value="PKS_KR"/>
    <property type="match status" value="2"/>
</dbReference>
<dbReference type="InterPro" id="IPR050091">
    <property type="entry name" value="PKS_NRPS_Biosynth_Enz"/>
</dbReference>
<dbReference type="InterPro" id="IPR057326">
    <property type="entry name" value="KR_dom"/>
</dbReference>
<dbReference type="SUPFAM" id="SSF47336">
    <property type="entry name" value="ACP-like"/>
    <property type="match status" value="2"/>
</dbReference>
<keyword evidence="3" id="KW-0597">Phosphoprotein</keyword>
<dbReference type="InterPro" id="IPR020841">
    <property type="entry name" value="PKS_Beta-ketoAc_synthase_dom"/>
</dbReference>
<dbReference type="Gene3D" id="1.10.1200.10">
    <property type="entry name" value="ACP-like"/>
    <property type="match status" value="2"/>
</dbReference>
<dbReference type="InterPro" id="IPR006162">
    <property type="entry name" value="Ppantetheine_attach_site"/>
</dbReference>
<dbReference type="InterPro" id="IPR015083">
    <property type="entry name" value="NorB/c/GfsB-D-like_docking"/>
</dbReference>
<keyword evidence="5" id="KW-0045">Antibiotic biosynthesis</keyword>
<dbReference type="InterPro" id="IPR014031">
    <property type="entry name" value="Ketoacyl_synth_C"/>
</dbReference>
<dbReference type="Pfam" id="PF18369">
    <property type="entry name" value="PKS_DE"/>
    <property type="match status" value="2"/>
</dbReference>
<dbReference type="SMART" id="SM00823">
    <property type="entry name" value="PKS_PP"/>
    <property type="match status" value="2"/>
</dbReference>
<name>A0ABP6RQ30_9PSEU</name>
<dbReference type="InterPro" id="IPR016039">
    <property type="entry name" value="Thiolase-like"/>
</dbReference>
<dbReference type="InterPro" id="IPR036736">
    <property type="entry name" value="ACP-like_sf"/>
</dbReference>
<dbReference type="InterPro" id="IPR016036">
    <property type="entry name" value="Malonyl_transacylase_ACP-bd"/>
</dbReference>
<dbReference type="SMART" id="SM01294">
    <property type="entry name" value="PKS_PP_betabranch"/>
    <property type="match status" value="2"/>
</dbReference>
<dbReference type="CDD" id="cd00833">
    <property type="entry name" value="PKS"/>
    <property type="match status" value="2"/>
</dbReference>
<dbReference type="SUPFAM" id="SSF55048">
    <property type="entry name" value="Probable ACP-binding domain of malonyl-CoA ACP transacylase"/>
    <property type="match status" value="2"/>
</dbReference>
<dbReference type="Pfam" id="PF02801">
    <property type="entry name" value="Ketoacyl-synt_C"/>
    <property type="match status" value="2"/>
</dbReference>
<dbReference type="PROSITE" id="PS52004">
    <property type="entry name" value="KS3_2"/>
    <property type="match status" value="2"/>
</dbReference>
<evidence type="ECO:0000256" key="5">
    <source>
        <dbReference type="ARBA" id="ARBA00023194"/>
    </source>
</evidence>
<keyword evidence="6" id="KW-0511">Multifunctional enzyme</keyword>
<evidence type="ECO:0000256" key="6">
    <source>
        <dbReference type="ARBA" id="ARBA00023268"/>
    </source>
</evidence>
<keyword evidence="2" id="KW-0596">Phosphopantetheine</keyword>
<dbReference type="PROSITE" id="PS00012">
    <property type="entry name" value="PHOSPHOPANTETHEINE"/>
    <property type="match status" value="2"/>
</dbReference>
<dbReference type="InterPro" id="IPR016035">
    <property type="entry name" value="Acyl_Trfase/lysoPLipase"/>
</dbReference>
<feature type="domain" description="Carrier" evidence="8">
    <location>
        <begin position="2931"/>
        <end position="3006"/>
    </location>
</feature>
<dbReference type="Pfam" id="PF00550">
    <property type="entry name" value="PP-binding"/>
    <property type="match status" value="2"/>
</dbReference>
<keyword evidence="7" id="KW-0012">Acyltransferase</keyword>
<dbReference type="SUPFAM" id="SSF51735">
    <property type="entry name" value="NAD(P)-binding Rossmann-fold domains"/>
    <property type="match status" value="4"/>
</dbReference>
<dbReference type="InterPro" id="IPR036291">
    <property type="entry name" value="NAD(P)-bd_dom_sf"/>
</dbReference>
<dbReference type="InterPro" id="IPR014043">
    <property type="entry name" value="Acyl_transferase_dom"/>
</dbReference>
<evidence type="ECO:0000256" key="3">
    <source>
        <dbReference type="ARBA" id="ARBA00022553"/>
    </source>
</evidence>
<dbReference type="SMART" id="SM00825">
    <property type="entry name" value="PKS_KS"/>
    <property type="match status" value="2"/>
</dbReference>